<proteinExistence type="predicted"/>
<comment type="caution">
    <text evidence="1">The sequence shown here is derived from an EMBL/GenBank/DDBJ whole genome shotgun (WGS) entry which is preliminary data.</text>
</comment>
<organism evidence="1 2">
    <name type="scientific">Staurois parvus</name>
    <dbReference type="NCBI Taxonomy" id="386267"/>
    <lineage>
        <taxon>Eukaryota</taxon>
        <taxon>Metazoa</taxon>
        <taxon>Chordata</taxon>
        <taxon>Craniata</taxon>
        <taxon>Vertebrata</taxon>
        <taxon>Euteleostomi</taxon>
        <taxon>Amphibia</taxon>
        <taxon>Batrachia</taxon>
        <taxon>Anura</taxon>
        <taxon>Neobatrachia</taxon>
        <taxon>Ranoidea</taxon>
        <taxon>Ranidae</taxon>
        <taxon>Staurois</taxon>
    </lineage>
</organism>
<keyword evidence="2" id="KW-1185">Reference proteome</keyword>
<gene>
    <name evidence="1" type="ORF">SPARVUS_LOCUS4201483</name>
</gene>
<accession>A0ABN9C3M4</accession>
<dbReference type="EMBL" id="CATNWA010007582">
    <property type="protein sequence ID" value="CAI9554359.1"/>
    <property type="molecule type" value="Genomic_DNA"/>
</dbReference>
<evidence type="ECO:0000313" key="2">
    <source>
        <dbReference type="Proteomes" id="UP001162483"/>
    </source>
</evidence>
<dbReference type="Proteomes" id="UP001162483">
    <property type="component" value="Unassembled WGS sequence"/>
</dbReference>
<reference evidence="1" key="1">
    <citation type="submission" date="2023-05" db="EMBL/GenBank/DDBJ databases">
        <authorList>
            <person name="Stuckert A."/>
        </authorList>
    </citation>
    <scope>NUCLEOTIDE SEQUENCE</scope>
</reference>
<name>A0ABN9C3M4_9NEOB</name>
<evidence type="ECO:0000313" key="1">
    <source>
        <dbReference type="EMBL" id="CAI9554359.1"/>
    </source>
</evidence>
<sequence>MHSPKKKKNLSSNTHANVQNGYRFSLSYQEKRRGREDRIERLFYTMQRIKPLDSTVSITSMLYCIYRQILLL</sequence>
<protein>
    <submittedName>
        <fullName evidence="1">Uncharacterized protein</fullName>
    </submittedName>
</protein>